<gene>
    <name evidence="2" type="ORF">SNOG_04775</name>
</gene>
<sequence length="99" mass="10961">MASNSSTSRSSSEIILLEIAISLPMAYAIKKSAFSRAFGVGTPPGSKTERLLPATNFTFRETWNLNSLLDLRAPLSHYPSYEPDDDDEWGKVHSQTFHG</sequence>
<evidence type="ECO:0000313" key="2">
    <source>
        <dbReference type="EMBL" id="EAT87166.1"/>
    </source>
</evidence>
<evidence type="ECO:0000313" key="3">
    <source>
        <dbReference type="Proteomes" id="UP000001055"/>
    </source>
</evidence>
<dbReference type="GeneID" id="5972061"/>
<name>Q0UTY9_PHANO</name>
<evidence type="ECO:0000256" key="1">
    <source>
        <dbReference type="SAM" id="MobiDB-lite"/>
    </source>
</evidence>
<accession>Q0UTY9</accession>
<dbReference type="Proteomes" id="UP000001055">
    <property type="component" value="Unassembled WGS sequence"/>
</dbReference>
<dbReference type="InParanoid" id="Q0UTY9"/>
<dbReference type="EMBL" id="CH445331">
    <property type="protein sequence ID" value="EAT87166.1"/>
    <property type="molecule type" value="Genomic_DNA"/>
</dbReference>
<protein>
    <submittedName>
        <fullName evidence="2">Uncharacterized protein</fullName>
    </submittedName>
</protein>
<feature type="region of interest" description="Disordered" evidence="1">
    <location>
        <begin position="80"/>
        <end position="99"/>
    </location>
</feature>
<dbReference type="RefSeq" id="XP_001795188.1">
    <property type="nucleotide sequence ID" value="XM_001795136.1"/>
</dbReference>
<dbReference type="AlphaFoldDB" id="Q0UTY9"/>
<organism evidence="2 3">
    <name type="scientific">Phaeosphaeria nodorum (strain SN15 / ATCC MYA-4574 / FGSC 10173)</name>
    <name type="common">Glume blotch fungus</name>
    <name type="synonym">Parastagonospora nodorum</name>
    <dbReference type="NCBI Taxonomy" id="321614"/>
    <lineage>
        <taxon>Eukaryota</taxon>
        <taxon>Fungi</taxon>
        <taxon>Dikarya</taxon>
        <taxon>Ascomycota</taxon>
        <taxon>Pezizomycotina</taxon>
        <taxon>Dothideomycetes</taxon>
        <taxon>Pleosporomycetidae</taxon>
        <taxon>Pleosporales</taxon>
        <taxon>Pleosporineae</taxon>
        <taxon>Phaeosphaeriaceae</taxon>
        <taxon>Parastagonospora</taxon>
    </lineage>
</organism>
<dbReference type="KEGG" id="pno:SNOG_04775"/>
<reference evidence="3" key="1">
    <citation type="journal article" date="2007" name="Plant Cell">
        <title>Dothideomycete-plant interactions illuminated by genome sequencing and EST analysis of the wheat pathogen Stagonospora nodorum.</title>
        <authorList>
            <person name="Hane J.K."/>
            <person name="Lowe R.G."/>
            <person name="Solomon P.S."/>
            <person name="Tan K.C."/>
            <person name="Schoch C.L."/>
            <person name="Spatafora J.W."/>
            <person name="Crous P.W."/>
            <person name="Kodira C."/>
            <person name="Birren B.W."/>
            <person name="Galagan J.E."/>
            <person name="Torriani S.F."/>
            <person name="McDonald B.A."/>
            <person name="Oliver R.P."/>
        </authorList>
    </citation>
    <scope>NUCLEOTIDE SEQUENCE [LARGE SCALE GENOMIC DNA]</scope>
    <source>
        <strain evidence="3">SN15 / ATCC MYA-4574 / FGSC 10173</strain>
    </source>
</reference>
<proteinExistence type="predicted"/>